<keyword evidence="5 9" id="KW-0798">TonB box</keyword>
<keyword evidence="4 8" id="KW-0812">Transmembrane</keyword>
<evidence type="ECO:0000256" key="5">
    <source>
        <dbReference type="ARBA" id="ARBA00023077"/>
    </source>
</evidence>
<feature type="region of interest" description="Disordered" evidence="10">
    <location>
        <begin position="36"/>
        <end position="84"/>
    </location>
</feature>
<dbReference type="Gene3D" id="2.170.130.10">
    <property type="entry name" value="TonB-dependent receptor, plug domain"/>
    <property type="match status" value="1"/>
</dbReference>
<dbReference type="Proteomes" id="UP000199206">
    <property type="component" value="Unassembled WGS sequence"/>
</dbReference>
<organism evidence="14 15">
    <name type="scientific">Sphingomonas gellani</name>
    <dbReference type="NCBI Taxonomy" id="1166340"/>
    <lineage>
        <taxon>Bacteria</taxon>
        <taxon>Pseudomonadati</taxon>
        <taxon>Pseudomonadota</taxon>
        <taxon>Alphaproteobacteria</taxon>
        <taxon>Sphingomonadales</taxon>
        <taxon>Sphingomonadaceae</taxon>
        <taxon>Sphingomonas</taxon>
    </lineage>
</organism>
<feature type="chain" id="PRO_5011451637" evidence="11">
    <location>
        <begin position="36"/>
        <end position="979"/>
    </location>
</feature>
<dbReference type="InterPro" id="IPR039426">
    <property type="entry name" value="TonB-dep_rcpt-like"/>
</dbReference>
<keyword evidence="15" id="KW-1185">Reference proteome</keyword>
<reference evidence="15" key="1">
    <citation type="submission" date="2016-10" db="EMBL/GenBank/DDBJ databases">
        <authorList>
            <person name="Varghese N."/>
            <person name="Submissions S."/>
        </authorList>
    </citation>
    <scope>NUCLEOTIDE SEQUENCE [LARGE SCALE GENOMIC DNA]</scope>
    <source>
        <strain evidence="15">S6-262</strain>
    </source>
</reference>
<dbReference type="AlphaFoldDB" id="A0A1H8AXM1"/>
<evidence type="ECO:0000256" key="3">
    <source>
        <dbReference type="ARBA" id="ARBA00022452"/>
    </source>
</evidence>
<evidence type="ECO:0000256" key="7">
    <source>
        <dbReference type="ARBA" id="ARBA00023237"/>
    </source>
</evidence>
<evidence type="ECO:0000256" key="11">
    <source>
        <dbReference type="SAM" id="SignalP"/>
    </source>
</evidence>
<gene>
    <name evidence="14" type="ORF">SAMN05192583_1111</name>
</gene>
<dbReference type="Pfam" id="PF07715">
    <property type="entry name" value="Plug"/>
    <property type="match status" value="1"/>
</dbReference>
<dbReference type="EMBL" id="FOCF01000002">
    <property type="protein sequence ID" value="SEM75455.1"/>
    <property type="molecule type" value="Genomic_DNA"/>
</dbReference>
<dbReference type="NCBIfam" id="TIGR01782">
    <property type="entry name" value="TonB-Xanth-Caul"/>
    <property type="match status" value="1"/>
</dbReference>
<dbReference type="STRING" id="1166340.SAMN05192583_1111"/>
<dbReference type="Pfam" id="PF00593">
    <property type="entry name" value="TonB_dep_Rec_b-barrel"/>
    <property type="match status" value="1"/>
</dbReference>
<dbReference type="InterPro" id="IPR036942">
    <property type="entry name" value="Beta-barrel_TonB_sf"/>
</dbReference>
<protein>
    <submittedName>
        <fullName evidence="14">TonB-dependent receptor</fullName>
    </submittedName>
</protein>
<feature type="domain" description="TonB-dependent receptor-like beta-barrel" evidence="12">
    <location>
        <begin position="473"/>
        <end position="946"/>
    </location>
</feature>
<feature type="domain" description="TonB-dependent receptor plug" evidence="13">
    <location>
        <begin position="104"/>
        <end position="205"/>
    </location>
</feature>
<feature type="signal peptide" evidence="11">
    <location>
        <begin position="1"/>
        <end position="35"/>
    </location>
</feature>
<evidence type="ECO:0000256" key="8">
    <source>
        <dbReference type="PROSITE-ProRule" id="PRU01360"/>
    </source>
</evidence>
<evidence type="ECO:0000256" key="10">
    <source>
        <dbReference type="SAM" id="MobiDB-lite"/>
    </source>
</evidence>
<keyword evidence="3 8" id="KW-1134">Transmembrane beta strand</keyword>
<name>A0A1H8AXM1_9SPHN</name>
<dbReference type="InterPro" id="IPR012910">
    <property type="entry name" value="Plug_dom"/>
</dbReference>
<evidence type="ECO:0000259" key="13">
    <source>
        <dbReference type="Pfam" id="PF07715"/>
    </source>
</evidence>
<dbReference type="InterPro" id="IPR000531">
    <property type="entry name" value="Beta-barrel_TonB"/>
</dbReference>
<evidence type="ECO:0000259" key="12">
    <source>
        <dbReference type="Pfam" id="PF00593"/>
    </source>
</evidence>
<evidence type="ECO:0000256" key="4">
    <source>
        <dbReference type="ARBA" id="ARBA00022692"/>
    </source>
</evidence>
<dbReference type="InterPro" id="IPR037066">
    <property type="entry name" value="Plug_dom_sf"/>
</dbReference>
<evidence type="ECO:0000256" key="1">
    <source>
        <dbReference type="ARBA" id="ARBA00004571"/>
    </source>
</evidence>
<accession>A0A1H8AXM1</accession>
<keyword evidence="14" id="KW-0675">Receptor</keyword>
<dbReference type="PANTHER" id="PTHR40980">
    <property type="entry name" value="PLUG DOMAIN-CONTAINING PROTEIN"/>
    <property type="match status" value="1"/>
</dbReference>
<keyword evidence="11" id="KW-0732">Signal</keyword>
<keyword evidence="6 8" id="KW-0472">Membrane</keyword>
<comment type="subcellular location">
    <subcellularLocation>
        <location evidence="1 8">Cell outer membrane</location>
        <topology evidence="1 8">Multi-pass membrane protein</topology>
    </subcellularLocation>
</comment>
<dbReference type="SUPFAM" id="SSF56935">
    <property type="entry name" value="Porins"/>
    <property type="match status" value="1"/>
</dbReference>
<keyword evidence="2 8" id="KW-0813">Transport</keyword>
<dbReference type="PROSITE" id="PS52016">
    <property type="entry name" value="TONB_DEPENDENT_REC_3"/>
    <property type="match status" value="1"/>
</dbReference>
<evidence type="ECO:0000313" key="15">
    <source>
        <dbReference type="Proteomes" id="UP000199206"/>
    </source>
</evidence>
<dbReference type="Gene3D" id="2.40.170.20">
    <property type="entry name" value="TonB-dependent receptor, beta-barrel domain"/>
    <property type="match status" value="1"/>
</dbReference>
<evidence type="ECO:0000256" key="9">
    <source>
        <dbReference type="RuleBase" id="RU003357"/>
    </source>
</evidence>
<evidence type="ECO:0000256" key="6">
    <source>
        <dbReference type="ARBA" id="ARBA00023136"/>
    </source>
</evidence>
<dbReference type="GO" id="GO:0009279">
    <property type="term" value="C:cell outer membrane"/>
    <property type="evidence" value="ECO:0007669"/>
    <property type="project" value="UniProtKB-SubCell"/>
</dbReference>
<evidence type="ECO:0000256" key="2">
    <source>
        <dbReference type="ARBA" id="ARBA00022448"/>
    </source>
</evidence>
<keyword evidence="7 8" id="KW-0998">Cell outer membrane</keyword>
<sequence length="979" mass="106130">MEGGTCRLRRGRLGLTITASSMALIALGWSGTAGAQTQPLDGTTQLPASQAPAGQTDSDQTGATTAPSGDQGTQDPNNGNSGAATTDIVVTGVRASLSSAQSIKRNSDQIVDSIVAEDIGKLPDRNVAEALQRITGVQIQRQYGEGSSVAIRGLSQVRTEINGRDVFTANSGRTLSLEDVPSELLAGVDVYKNPSADLIEGGLGGLINLRTRKPFDFDGFKLSASASANYYDLRDTTKPQANLLVSDRWNTGIGEIGVMVDLAYQQTAFRQDQISSQPFYLVNDGLNADGTPINANDRALAQATGRLGTPTYISRGVGIGQYLGDRRRIGVDAAIQWKPTDTLLFTGEYVRSDYKFQYGDYSFFSYNDAGLVPDLTQPFTFDKDGNFRSGSFLNVPENANTSLERRKSVTNDFSLNGKWTPSSNLTVNGDFQYIRGTTDGQRSIVILNSTAERLNFGVSEDAPPVYVISPDANPANGDGSQLNPANYAQPGGYLDHVERSVGREYAGRLDAEYRFDDSILRSIAVGLRYTDRAAVTDSSNYYYYGLTSTPNALIQPRLFRGDLYRGYQNVPEGALFFNRDIVLDYDATRNALAPYVSADQRQALLTGAGYLPSDRNTQGEKTYTAYGLAKFGSDDFVVPIDGNIGVRVVKTKVNTDGFSVESRTIQTGVNDAGVPIFGSGPVSYVPISGNADYTKVLPSLNLRFRFTPEFQLRLAASKALTRPDFNQLNPNITISEFNSGNGRRTASTGNANLRPLTADQLDASLEYYFSRTSSIYAAAFYKKVDGFIANVTTTETYNLGNGPFEVDVTRPLNGDDGKIKGFEVGGNTFFDFLPGWLSGFGAQANFTYVDSKAPSPDASAIDDPSQKLLVPLEQLSKYSYNLVGIYDKGPLSARVAYNWRSKYVATTRGNGSGNLPIFNDARGQLDASVTYTVAPHFALTVDGTNLTNTENKTFYGIKSRPQSYVLNDRRISVTARLTY</sequence>
<evidence type="ECO:0000313" key="14">
    <source>
        <dbReference type="EMBL" id="SEM75455.1"/>
    </source>
</evidence>
<dbReference type="CDD" id="cd01347">
    <property type="entry name" value="ligand_gated_channel"/>
    <property type="match status" value="1"/>
</dbReference>
<dbReference type="InterPro" id="IPR010104">
    <property type="entry name" value="TonB_rcpt_bac"/>
</dbReference>
<comment type="similarity">
    <text evidence="8 9">Belongs to the TonB-dependent receptor family.</text>
</comment>
<proteinExistence type="inferred from homology"/>
<dbReference type="PANTHER" id="PTHR40980:SF3">
    <property type="entry name" value="TONB-DEPENDENT RECEPTOR-LIKE BETA-BARREL DOMAIN-CONTAINING PROTEIN"/>
    <property type="match status" value="1"/>
</dbReference>